<keyword evidence="2" id="KW-0472">Membrane</keyword>
<evidence type="ECO:0000256" key="2">
    <source>
        <dbReference type="SAM" id="Phobius"/>
    </source>
</evidence>
<protein>
    <submittedName>
        <fullName evidence="3">Uncharacterized protein</fullName>
    </submittedName>
</protein>
<evidence type="ECO:0000256" key="1">
    <source>
        <dbReference type="SAM" id="MobiDB-lite"/>
    </source>
</evidence>
<dbReference type="HOGENOM" id="CLU_053360_2_0_1"/>
<dbReference type="KEGG" id="pco:PHACADRAFT_193899"/>
<dbReference type="EMBL" id="JH930471">
    <property type="protein sequence ID" value="EKM56280.1"/>
    <property type="molecule type" value="Genomic_DNA"/>
</dbReference>
<dbReference type="RefSeq" id="XP_007394134.1">
    <property type="nucleotide sequence ID" value="XM_007394072.1"/>
</dbReference>
<sequence length="267" mass="29971">MKYLFSTIVLVLGTVPVGTNIFSWLRIKLVYQNMVESGGAGCVGLIDIPQKLSNECASWLLSCLRNMTNRHPVLFLTRGSVIAADVIVLVLTWVKSVKHTQRMRQLKLGSSIMAVMLRDDNTALGTIYFIVLLVMNILQLLTYSSTLEQGIYLNSFLQTMPPLLVQRFMLNLRQVNPAARGRSSEQSRSRISSIIFRASSDFLGNIGEPLDHGQSERTQDDDDDITQPESPEDQFNEGFAQYIDPSYMRRSGPREAGIIRCQDPPNP</sequence>
<proteinExistence type="predicted"/>
<feature type="transmembrane region" description="Helical" evidence="2">
    <location>
        <begin position="123"/>
        <end position="145"/>
    </location>
</feature>
<evidence type="ECO:0000313" key="3">
    <source>
        <dbReference type="EMBL" id="EKM56280.1"/>
    </source>
</evidence>
<dbReference type="GeneID" id="18910945"/>
<keyword evidence="2" id="KW-0812">Transmembrane</keyword>
<accession>K5WAP4</accession>
<name>K5WAP4_PHACS</name>
<dbReference type="InParanoid" id="K5WAP4"/>
<keyword evidence="4" id="KW-1185">Reference proteome</keyword>
<organism evidence="3 4">
    <name type="scientific">Phanerochaete carnosa (strain HHB-10118-sp)</name>
    <name type="common">White-rot fungus</name>
    <name type="synonym">Peniophora carnosa</name>
    <dbReference type="NCBI Taxonomy" id="650164"/>
    <lineage>
        <taxon>Eukaryota</taxon>
        <taxon>Fungi</taxon>
        <taxon>Dikarya</taxon>
        <taxon>Basidiomycota</taxon>
        <taxon>Agaricomycotina</taxon>
        <taxon>Agaricomycetes</taxon>
        <taxon>Polyporales</taxon>
        <taxon>Phanerochaetaceae</taxon>
        <taxon>Phanerochaete</taxon>
    </lineage>
</organism>
<feature type="compositionally biased region" description="Basic and acidic residues" evidence="1">
    <location>
        <begin position="209"/>
        <end position="218"/>
    </location>
</feature>
<feature type="transmembrane region" description="Helical" evidence="2">
    <location>
        <begin position="75"/>
        <end position="94"/>
    </location>
</feature>
<reference evidence="3 4" key="1">
    <citation type="journal article" date="2012" name="BMC Genomics">
        <title>Comparative genomics of the white-rot fungi, Phanerochaete carnosa and P. chrysosporium, to elucidate the genetic basis of the distinct wood types they colonize.</title>
        <authorList>
            <person name="Suzuki H."/>
            <person name="MacDonald J."/>
            <person name="Syed K."/>
            <person name="Salamov A."/>
            <person name="Hori C."/>
            <person name="Aerts A."/>
            <person name="Henrissat B."/>
            <person name="Wiebenga A."/>
            <person name="vanKuyk P.A."/>
            <person name="Barry K."/>
            <person name="Lindquist E."/>
            <person name="LaButti K."/>
            <person name="Lapidus A."/>
            <person name="Lucas S."/>
            <person name="Coutinho P."/>
            <person name="Gong Y."/>
            <person name="Samejima M."/>
            <person name="Mahadevan R."/>
            <person name="Abou-Zaid M."/>
            <person name="de Vries R.P."/>
            <person name="Igarashi K."/>
            <person name="Yadav J.S."/>
            <person name="Grigoriev I.V."/>
            <person name="Master E.R."/>
        </authorList>
    </citation>
    <scope>NUCLEOTIDE SEQUENCE [LARGE SCALE GENOMIC DNA]</scope>
    <source>
        <strain evidence="3 4">HHB-10118-sp</strain>
    </source>
</reference>
<feature type="region of interest" description="Disordered" evidence="1">
    <location>
        <begin position="207"/>
        <end position="267"/>
    </location>
</feature>
<dbReference type="OrthoDB" id="2756573at2759"/>
<dbReference type="AlphaFoldDB" id="K5WAP4"/>
<gene>
    <name evidence="3" type="ORF">PHACADRAFT_193899</name>
</gene>
<keyword evidence="2" id="KW-1133">Transmembrane helix</keyword>
<feature type="compositionally biased region" description="Acidic residues" evidence="1">
    <location>
        <begin position="219"/>
        <end position="235"/>
    </location>
</feature>
<dbReference type="Proteomes" id="UP000008370">
    <property type="component" value="Unassembled WGS sequence"/>
</dbReference>
<evidence type="ECO:0000313" key="4">
    <source>
        <dbReference type="Proteomes" id="UP000008370"/>
    </source>
</evidence>